<evidence type="ECO:0000256" key="2">
    <source>
        <dbReference type="ARBA" id="ARBA00023210"/>
    </source>
</evidence>
<keyword evidence="2 4" id="KW-0717">Septation</keyword>
<dbReference type="SUPFAM" id="SSF160537">
    <property type="entry name" value="SpoVG-like"/>
    <property type="match status" value="1"/>
</dbReference>
<dbReference type="PANTHER" id="PTHR38429:SF1">
    <property type="entry name" value="SEPTATION PROTEIN SPOVG-RELATED"/>
    <property type="match status" value="1"/>
</dbReference>
<name>A0ABQ5Q3E9_9BACT</name>
<protein>
    <recommendedName>
        <fullName evidence="4">Putative septation protein SpoVG</fullName>
    </recommendedName>
</protein>
<accession>A0ABQ5Q3E9</accession>
<organism evidence="5 6">
    <name type="scientific">Geothrix rubra</name>
    <dbReference type="NCBI Taxonomy" id="2927977"/>
    <lineage>
        <taxon>Bacteria</taxon>
        <taxon>Pseudomonadati</taxon>
        <taxon>Acidobacteriota</taxon>
        <taxon>Holophagae</taxon>
        <taxon>Holophagales</taxon>
        <taxon>Holophagaceae</taxon>
        <taxon>Geothrix</taxon>
    </lineage>
</organism>
<keyword evidence="1 4" id="KW-0132">Cell division</keyword>
<comment type="caution">
    <text evidence="5">The sequence shown here is derived from an EMBL/GenBank/DDBJ whole genome shotgun (WGS) entry which is preliminary data.</text>
</comment>
<evidence type="ECO:0000256" key="1">
    <source>
        <dbReference type="ARBA" id="ARBA00022618"/>
    </source>
</evidence>
<dbReference type="Gene3D" id="3.30.1120.40">
    <property type="entry name" value="Stage V sporulation protein G"/>
    <property type="match status" value="1"/>
</dbReference>
<dbReference type="InterPro" id="IPR007170">
    <property type="entry name" value="SpoVG"/>
</dbReference>
<dbReference type="HAMAP" id="MF_00819">
    <property type="entry name" value="SpoVG"/>
    <property type="match status" value="1"/>
</dbReference>
<evidence type="ECO:0000256" key="3">
    <source>
        <dbReference type="ARBA" id="ARBA00023306"/>
    </source>
</evidence>
<dbReference type="PANTHER" id="PTHR38429">
    <property type="entry name" value="SEPTATION PROTEIN SPOVG-RELATED"/>
    <property type="match status" value="1"/>
</dbReference>
<evidence type="ECO:0000313" key="6">
    <source>
        <dbReference type="Proteomes" id="UP001165089"/>
    </source>
</evidence>
<comment type="function">
    <text evidence="4">Could be involved in septation.</text>
</comment>
<gene>
    <name evidence="4" type="primary">spoVG</name>
    <name evidence="5" type="ORF">GETHPA_04880</name>
</gene>
<dbReference type="Pfam" id="PF04026">
    <property type="entry name" value="SpoVG"/>
    <property type="match status" value="1"/>
</dbReference>
<dbReference type="EMBL" id="BSDD01000001">
    <property type="protein sequence ID" value="GLH68955.1"/>
    <property type="molecule type" value="Genomic_DNA"/>
</dbReference>
<reference evidence="5 6" key="1">
    <citation type="journal article" date="2023" name="Antonie Van Leeuwenhoek">
        <title>Mesoterricola silvestris gen. nov., sp. nov., Mesoterricola sediminis sp. nov., Geothrix oryzae sp. nov., Geothrix edaphica sp. nov., Geothrix rubra sp. nov., and Geothrix limicola sp. nov., six novel members of Acidobacteriota isolated from soils.</title>
        <authorList>
            <person name="Itoh H."/>
            <person name="Sugisawa Y."/>
            <person name="Mise K."/>
            <person name="Xu Z."/>
            <person name="Kuniyasu M."/>
            <person name="Ushijima N."/>
            <person name="Kawano K."/>
            <person name="Kobayashi E."/>
            <person name="Shiratori Y."/>
            <person name="Masuda Y."/>
            <person name="Senoo K."/>
        </authorList>
    </citation>
    <scope>NUCLEOTIDE SEQUENCE [LARGE SCALE GENOMIC DNA]</scope>
    <source>
        <strain evidence="5 6">Red803</strain>
    </source>
</reference>
<keyword evidence="3 4" id="KW-0131">Cell cycle</keyword>
<dbReference type="NCBIfam" id="NF009749">
    <property type="entry name" value="PRK13259.1"/>
    <property type="match status" value="1"/>
</dbReference>
<keyword evidence="6" id="KW-1185">Reference proteome</keyword>
<dbReference type="RefSeq" id="WP_285722641.1">
    <property type="nucleotide sequence ID" value="NZ_BSDD01000001.1"/>
</dbReference>
<dbReference type="InterPro" id="IPR036751">
    <property type="entry name" value="SpoVG_sf"/>
</dbReference>
<proteinExistence type="inferred from homology"/>
<dbReference type="Proteomes" id="UP001165089">
    <property type="component" value="Unassembled WGS sequence"/>
</dbReference>
<comment type="similarity">
    <text evidence="4">Belongs to the SpoVG family.</text>
</comment>
<evidence type="ECO:0000313" key="5">
    <source>
        <dbReference type="EMBL" id="GLH68955.1"/>
    </source>
</evidence>
<evidence type="ECO:0000256" key="4">
    <source>
        <dbReference type="HAMAP-Rule" id="MF_00819"/>
    </source>
</evidence>
<sequence length="119" mass="13343">MLNITDVRITKIEGDDKLRAFAALVLDDCFLVGDLRVVEGEDGYFVAMPSRRKRDGSFKDIAYPLNNALREQIEERVLLAYEAATGARALSRIERGEEVQVRPDLLGVEEFGFTPKANP</sequence>